<dbReference type="NCBIfam" id="NF004469">
    <property type="entry name" value="PRK05800.1"/>
    <property type="match status" value="1"/>
</dbReference>
<dbReference type="PANTHER" id="PTHR34848:SF1">
    <property type="entry name" value="BIFUNCTIONAL ADENOSYLCOBALAMIN BIOSYNTHESIS PROTEIN COBU"/>
    <property type="match status" value="1"/>
</dbReference>
<dbReference type="SUPFAM" id="SSF52540">
    <property type="entry name" value="P-loop containing nucleoside triphosphate hydrolases"/>
    <property type="match status" value="1"/>
</dbReference>
<dbReference type="EMBL" id="JASBAO010000001">
    <property type="protein sequence ID" value="MDI2090920.1"/>
    <property type="molecule type" value="Genomic_DNA"/>
</dbReference>
<comment type="catalytic activity">
    <reaction evidence="1 14">
        <text>adenosylcob(III)inamide + ATP = adenosylcob(III)inamide phosphate + ADP + H(+)</text>
        <dbReference type="Rhea" id="RHEA:15769"/>
        <dbReference type="ChEBI" id="CHEBI:2480"/>
        <dbReference type="ChEBI" id="CHEBI:15378"/>
        <dbReference type="ChEBI" id="CHEBI:30616"/>
        <dbReference type="ChEBI" id="CHEBI:58502"/>
        <dbReference type="ChEBI" id="CHEBI:456216"/>
        <dbReference type="EC" id="2.7.1.156"/>
    </reaction>
</comment>
<keyword evidence="8 14" id="KW-0169">Cobalamin biosynthesis</keyword>
<dbReference type="GO" id="GO:0043752">
    <property type="term" value="F:adenosylcobinamide kinase activity"/>
    <property type="evidence" value="ECO:0007669"/>
    <property type="project" value="UniProtKB-EC"/>
</dbReference>
<dbReference type="CDD" id="cd00544">
    <property type="entry name" value="CobU"/>
    <property type="match status" value="1"/>
</dbReference>
<comment type="function">
    <text evidence="4 14">Catalyzes ATP-dependent phosphorylation of adenosylcobinamide and addition of GMP to adenosylcobinamide phosphate.</text>
</comment>
<keyword evidence="11 14" id="KW-0418">Kinase</keyword>
<evidence type="ECO:0000256" key="13">
    <source>
        <dbReference type="ARBA" id="ARBA00023134"/>
    </source>
</evidence>
<dbReference type="InterPro" id="IPR003203">
    <property type="entry name" value="CobU/CobP"/>
</dbReference>
<evidence type="ECO:0000256" key="4">
    <source>
        <dbReference type="ARBA" id="ARBA00003889"/>
    </source>
</evidence>
<comment type="catalytic activity">
    <reaction evidence="2 14">
        <text>adenosylcob(III)inamide phosphate + GTP + H(+) = adenosylcob(III)inamide-GDP + diphosphate</text>
        <dbReference type="Rhea" id="RHEA:22712"/>
        <dbReference type="ChEBI" id="CHEBI:15378"/>
        <dbReference type="ChEBI" id="CHEBI:33019"/>
        <dbReference type="ChEBI" id="CHEBI:37565"/>
        <dbReference type="ChEBI" id="CHEBI:58502"/>
        <dbReference type="ChEBI" id="CHEBI:60487"/>
        <dbReference type="EC" id="2.7.7.62"/>
    </reaction>
</comment>
<evidence type="ECO:0000256" key="1">
    <source>
        <dbReference type="ARBA" id="ARBA00000312"/>
    </source>
</evidence>
<evidence type="ECO:0000256" key="10">
    <source>
        <dbReference type="ARBA" id="ARBA00022741"/>
    </source>
</evidence>
<dbReference type="Gene3D" id="3.40.50.300">
    <property type="entry name" value="P-loop containing nucleotide triphosphate hydrolases"/>
    <property type="match status" value="1"/>
</dbReference>
<dbReference type="RefSeq" id="WP_281448039.1">
    <property type="nucleotide sequence ID" value="NZ_JASBAO010000001.1"/>
</dbReference>
<protein>
    <recommendedName>
        <fullName evidence="14">Bifunctional adenosylcobalamin biosynthesis protein</fullName>
        <ecNumber evidence="14">2.7.1.156</ecNumber>
        <ecNumber evidence="14">2.7.7.62</ecNumber>
    </recommendedName>
</protein>
<dbReference type="EC" id="2.7.1.156" evidence="14"/>
<evidence type="ECO:0000256" key="11">
    <source>
        <dbReference type="ARBA" id="ARBA00022777"/>
    </source>
</evidence>
<evidence type="ECO:0000256" key="12">
    <source>
        <dbReference type="ARBA" id="ARBA00022840"/>
    </source>
</evidence>
<keyword evidence="10 14" id="KW-0547">Nucleotide-binding</keyword>
<comment type="pathway">
    <text evidence="5 14">Cofactor biosynthesis; adenosylcobalamin biosynthesis; adenosylcobalamin from cob(II)yrinate a,c-diamide: step 6/7.</text>
</comment>
<evidence type="ECO:0000256" key="3">
    <source>
        <dbReference type="ARBA" id="ARBA00001522"/>
    </source>
</evidence>
<evidence type="ECO:0000256" key="9">
    <source>
        <dbReference type="ARBA" id="ARBA00022679"/>
    </source>
</evidence>
<evidence type="ECO:0000256" key="7">
    <source>
        <dbReference type="ARBA" id="ARBA00007490"/>
    </source>
</evidence>
<evidence type="ECO:0000256" key="6">
    <source>
        <dbReference type="ARBA" id="ARBA00005159"/>
    </source>
</evidence>
<dbReference type="Proteomes" id="UP001431634">
    <property type="component" value="Unassembled WGS sequence"/>
</dbReference>
<keyword evidence="12 14" id="KW-0067">ATP-binding</keyword>
<organism evidence="15 16">
    <name type="scientific">Commensalibacter oyaizuii</name>
    <dbReference type="NCBI Taxonomy" id="3043873"/>
    <lineage>
        <taxon>Bacteria</taxon>
        <taxon>Pseudomonadati</taxon>
        <taxon>Pseudomonadota</taxon>
        <taxon>Alphaproteobacteria</taxon>
        <taxon>Acetobacterales</taxon>
        <taxon>Acetobacteraceae</taxon>
    </lineage>
</organism>
<evidence type="ECO:0000256" key="2">
    <source>
        <dbReference type="ARBA" id="ARBA00000711"/>
    </source>
</evidence>
<comment type="catalytic activity">
    <reaction evidence="3">
        <text>adenosylcob(III)inamide + GTP = adenosylcob(III)inamide phosphate + GDP + H(+)</text>
        <dbReference type="Rhea" id="RHEA:15765"/>
        <dbReference type="ChEBI" id="CHEBI:2480"/>
        <dbReference type="ChEBI" id="CHEBI:15378"/>
        <dbReference type="ChEBI" id="CHEBI:37565"/>
        <dbReference type="ChEBI" id="CHEBI:58189"/>
        <dbReference type="ChEBI" id="CHEBI:58502"/>
        <dbReference type="EC" id="2.7.1.156"/>
    </reaction>
</comment>
<keyword evidence="15" id="KW-0548">Nucleotidyltransferase</keyword>
<evidence type="ECO:0000256" key="14">
    <source>
        <dbReference type="PIRNR" id="PIRNR006135"/>
    </source>
</evidence>
<keyword evidence="9 14" id="KW-0808">Transferase</keyword>
<dbReference type="GO" id="GO:0008820">
    <property type="term" value="F:cobinamide phosphate guanylyltransferase activity"/>
    <property type="evidence" value="ECO:0007669"/>
    <property type="project" value="UniProtKB-EC"/>
</dbReference>
<reference evidence="15" key="1">
    <citation type="submission" date="2023-05" db="EMBL/GenBank/DDBJ databases">
        <title>Whole genome sequence of Commensalibacter sp.</title>
        <authorList>
            <person name="Charoenyingcharoen P."/>
            <person name="Yukphan P."/>
        </authorList>
    </citation>
    <scope>NUCLEOTIDE SEQUENCE</scope>
    <source>
        <strain evidence="15">TBRC 16381</strain>
    </source>
</reference>
<dbReference type="PANTHER" id="PTHR34848">
    <property type="match status" value="1"/>
</dbReference>
<sequence>MISFILGGAKSGKSGYAEEQIMQLPAPWIYLATGRAWDDEMQQKIINHQKRRGQGWQTIEVPIQIAKALQQLNKEPVLIDCLTLWLTNLMMDHYHIDNEIEILLSGLKAYQGDIVIVSNEVGQGIVPIDPMARAFRNHAGVLHQKVAKIADRFTCIIAGYPVFIKP</sequence>
<accession>A0ABT6Q1D9</accession>
<dbReference type="PIRSF" id="PIRSF006135">
    <property type="entry name" value="CobU"/>
    <property type="match status" value="1"/>
</dbReference>
<gene>
    <name evidence="15" type="primary">cobU</name>
    <name evidence="15" type="ORF">QJV27_05970</name>
</gene>
<proteinExistence type="inferred from homology"/>
<name>A0ABT6Q1D9_9PROT</name>
<keyword evidence="13 14" id="KW-0342">GTP-binding</keyword>
<keyword evidence="16" id="KW-1185">Reference proteome</keyword>
<evidence type="ECO:0000256" key="8">
    <source>
        <dbReference type="ARBA" id="ARBA00022573"/>
    </source>
</evidence>
<evidence type="ECO:0000313" key="16">
    <source>
        <dbReference type="Proteomes" id="UP001431634"/>
    </source>
</evidence>
<comment type="caution">
    <text evidence="15">The sequence shown here is derived from an EMBL/GenBank/DDBJ whole genome shotgun (WGS) entry which is preliminary data.</text>
</comment>
<dbReference type="Pfam" id="PF02283">
    <property type="entry name" value="CobU"/>
    <property type="match status" value="1"/>
</dbReference>
<comment type="pathway">
    <text evidence="6 14">Cofactor biosynthesis; adenosylcobalamin biosynthesis; adenosylcobalamin from cob(II)yrinate a,c-diamide: step 5/7.</text>
</comment>
<dbReference type="InterPro" id="IPR027417">
    <property type="entry name" value="P-loop_NTPase"/>
</dbReference>
<evidence type="ECO:0000313" key="15">
    <source>
        <dbReference type="EMBL" id="MDI2090920.1"/>
    </source>
</evidence>
<evidence type="ECO:0000256" key="5">
    <source>
        <dbReference type="ARBA" id="ARBA00004692"/>
    </source>
</evidence>
<dbReference type="EC" id="2.7.7.62" evidence="14"/>
<comment type="similarity">
    <text evidence="7 14">Belongs to the CobU/CobP family.</text>
</comment>